<dbReference type="Proteomes" id="UP001317532">
    <property type="component" value="Chromosome"/>
</dbReference>
<gene>
    <name evidence="2" type="ORF">WPS_20570</name>
</gene>
<proteinExistence type="predicted"/>
<protein>
    <recommendedName>
        <fullName evidence="1">Putative restriction endonuclease domain-containing protein</fullName>
    </recommendedName>
</protein>
<sequence length="183" mass="20306">MVETIPPWLLALDARKPYREVIDGERQPDVSPKHYHGILAVRIAAQLDAWAEGRGSVGAEIRFYFQSSDGTWTSLLPDVAYLSAARFPLDLSDEAQRPRAAPDIAVEIRSPADRSPRIAAKVATYLAFGSTVVVVLEPEARCVDLHRAGGTLERRAARGTWTLAPFAELVFDWERIYCDLGFP</sequence>
<dbReference type="InterPro" id="IPR012296">
    <property type="entry name" value="Nuclease_put_TT1808"/>
</dbReference>
<dbReference type="Gene3D" id="3.90.1570.10">
    <property type="entry name" value="tt1808, chain A"/>
    <property type="match status" value="1"/>
</dbReference>
<dbReference type="CDD" id="cd06260">
    <property type="entry name" value="DUF820-like"/>
    <property type="match status" value="1"/>
</dbReference>
<dbReference type="SUPFAM" id="SSF52980">
    <property type="entry name" value="Restriction endonuclease-like"/>
    <property type="match status" value="1"/>
</dbReference>
<evidence type="ECO:0000259" key="1">
    <source>
        <dbReference type="Pfam" id="PF05685"/>
    </source>
</evidence>
<keyword evidence="3" id="KW-1185">Reference proteome</keyword>
<dbReference type="InterPro" id="IPR008538">
    <property type="entry name" value="Uma2"/>
</dbReference>
<dbReference type="InterPro" id="IPR011335">
    <property type="entry name" value="Restrct_endonuc-II-like"/>
</dbReference>
<dbReference type="EMBL" id="AP025523">
    <property type="protein sequence ID" value="BDE06781.1"/>
    <property type="molecule type" value="Genomic_DNA"/>
</dbReference>
<reference evidence="2 3" key="1">
    <citation type="journal article" date="2022" name="ISME Commun">
        <title>Vulcanimicrobium alpinus gen. nov. sp. nov., the first cultivated representative of the candidate phylum 'Eremiobacterota', is a metabolically versatile aerobic anoxygenic phototroph.</title>
        <authorList>
            <person name="Yabe S."/>
            <person name="Muto K."/>
            <person name="Abe K."/>
            <person name="Yokota A."/>
            <person name="Staudigel H."/>
            <person name="Tebo B.M."/>
        </authorList>
    </citation>
    <scope>NUCLEOTIDE SEQUENCE [LARGE SCALE GENOMIC DNA]</scope>
    <source>
        <strain evidence="2 3">WC8-2</strain>
    </source>
</reference>
<evidence type="ECO:0000313" key="2">
    <source>
        <dbReference type="EMBL" id="BDE06781.1"/>
    </source>
</evidence>
<feature type="domain" description="Putative restriction endonuclease" evidence="1">
    <location>
        <begin position="14"/>
        <end position="167"/>
    </location>
</feature>
<dbReference type="PANTHER" id="PTHR34107:SF1">
    <property type="entry name" value="SLL0198 PROTEIN"/>
    <property type="match status" value="1"/>
</dbReference>
<dbReference type="KEGG" id="vab:WPS_20570"/>
<dbReference type="PANTHER" id="PTHR34107">
    <property type="entry name" value="SLL0198 PROTEIN-RELATED"/>
    <property type="match status" value="1"/>
</dbReference>
<dbReference type="AlphaFoldDB" id="A0AAN1XWQ1"/>
<dbReference type="RefSeq" id="WP_317994429.1">
    <property type="nucleotide sequence ID" value="NZ_AP025523.1"/>
</dbReference>
<accession>A0AAN1XWQ1</accession>
<organism evidence="2 3">
    <name type="scientific">Vulcanimicrobium alpinum</name>
    <dbReference type="NCBI Taxonomy" id="3016050"/>
    <lineage>
        <taxon>Bacteria</taxon>
        <taxon>Bacillati</taxon>
        <taxon>Vulcanimicrobiota</taxon>
        <taxon>Vulcanimicrobiia</taxon>
        <taxon>Vulcanimicrobiales</taxon>
        <taxon>Vulcanimicrobiaceae</taxon>
        <taxon>Vulcanimicrobium</taxon>
    </lineage>
</organism>
<name>A0AAN1XWQ1_UNVUL</name>
<evidence type="ECO:0000313" key="3">
    <source>
        <dbReference type="Proteomes" id="UP001317532"/>
    </source>
</evidence>
<dbReference type="Pfam" id="PF05685">
    <property type="entry name" value="Uma2"/>
    <property type="match status" value="1"/>
</dbReference>